<protein>
    <recommendedName>
        <fullName evidence="6 7">6-phosphogluconolactonase</fullName>
        <shortName evidence="7">6PGL</shortName>
        <ecNumber evidence="5 7">3.1.1.31</ecNumber>
    </recommendedName>
</protein>
<dbReference type="CDD" id="cd01400">
    <property type="entry name" value="6PGL"/>
    <property type="match status" value="1"/>
</dbReference>
<keyword evidence="7 9" id="KW-0378">Hydrolase</keyword>
<dbReference type="EC" id="3.1.1.31" evidence="5 7"/>
<evidence type="ECO:0000256" key="4">
    <source>
        <dbReference type="ARBA" id="ARBA00010662"/>
    </source>
</evidence>
<feature type="domain" description="Glucosamine/galactosamine-6-phosphate isomerase" evidence="8">
    <location>
        <begin position="14"/>
        <end position="235"/>
    </location>
</feature>
<evidence type="ECO:0000259" key="8">
    <source>
        <dbReference type="Pfam" id="PF01182"/>
    </source>
</evidence>
<dbReference type="RefSeq" id="WP_165600966.1">
    <property type="nucleotide sequence ID" value="NZ_SORZ01000002.1"/>
</dbReference>
<sequence>MTTDIRHAEVEILPDNDAVAEKMAEILIEAIHRKLTSGAPVARIALSGGSTPKRLFEILARPDMAGRIDWKRVELFYGDERHVPAGHADSNHTMALKTLLSHVPIPPGQVHPVPTAGTPAQDAALYQQALQKAYGSDVLQKGRPLFDVVMLGLGPDGHTASLFPDQPVLGEKNLWVSTAAPTHVPHERVTLTYPALASSDLVVFLITGKGKVPMLKRLREGDPSIPAAHVTSDGRILILADRAAAGETP</sequence>
<comment type="caution">
    <text evidence="9">The sequence shown here is derived from an EMBL/GenBank/DDBJ whole genome shotgun (WGS) entry which is preliminary data.</text>
</comment>
<gene>
    <name evidence="7 9" type="primary">pgl</name>
    <name evidence="9" type="ORF">E3202_07790</name>
</gene>
<comment type="pathway">
    <text evidence="3 7">Carbohydrate degradation; pentose phosphate pathway; D-ribulose 5-phosphate from D-glucose 6-phosphate (oxidative stage): step 2/3.</text>
</comment>
<comment type="similarity">
    <text evidence="4 7">Belongs to the glucosamine/galactosamine-6-phosphate isomerase family. 6-phosphogluconolactonase subfamily.</text>
</comment>
<name>A0A506UM28_9PROT</name>
<organism evidence="9 10">
    <name type="scientific">Oecophyllibacter saccharovorans</name>
    <dbReference type="NCBI Taxonomy" id="2558360"/>
    <lineage>
        <taxon>Bacteria</taxon>
        <taxon>Pseudomonadati</taxon>
        <taxon>Pseudomonadota</taxon>
        <taxon>Alphaproteobacteria</taxon>
        <taxon>Acetobacterales</taxon>
        <taxon>Acetobacteraceae</taxon>
        <taxon>Oecophyllibacter</taxon>
    </lineage>
</organism>
<evidence type="ECO:0000256" key="7">
    <source>
        <dbReference type="RuleBase" id="RU365095"/>
    </source>
</evidence>
<dbReference type="PANTHER" id="PTHR11054">
    <property type="entry name" value="6-PHOSPHOGLUCONOLACTONASE"/>
    <property type="match status" value="1"/>
</dbReference>
<dbReference type="NCBIfam" id="TIGR01198">
    <property type="entry name" value="pgl"/>
    <property type="match status" value="1"/>
</dbReference>
<dbReference type="PANTHER" id="PTHR11054:SF0">
    <property type="entry name" value="6-PHOSPHOGLUCONOLACTONASE"/>
    <property type="match status" value="1"/>
</dbReference>
<dbReference type="GO" id="GO:0005975">
    <property type="term" value="P:carbohydrate metabolic process"/>
    <property type="evidence" value="ECO:0007669"/>
    <property type="project" value="UniProtKB-UniRule"/>
</dbReference>
<dbReference type="GO" id="GO:0017057">
    <property type="term" value="F:6-phosphogluconolactonase activity"/>
    <property type="evidence" value="ECO:0007669"/>
    <property type="project" value="UniProtKB-UniRule"/>
</dbReference>
<dbReference type="InterPro" id="IPR005900">
    <property type="entry name" value="6-phosphogluconolactonase_DevB"/>
</dbReference>
<comment type="catalytic activity">
    <reaction evidence="1 7">
        <text>6-phospho-D-glucono-1,5-lactone + H2O = 6-phospho-D-gluconate + H(+)</text>
        <dbReference type="Rhea" id="RHEA:12556"/>
        <dbReference type="ChEBI" id="CHEBI:15377"/>
        <dbReference type="ChEBI" id="CHEBI:15378"/>
        <dbReference type="ChEBI" id="CHEBI:57955"/>
        <dbReference type="ChEBI" id="CHEBI:58759"/>
        <dbReference type="EC" id="3.1.1.31"/>
    </reaction>
</comment>
<comment type="function">
    <text evidence="2 7">Hydrolysis of 6-phosphogluconolactone to 6-phosphogluconate.</text>
</comment>
<dbReference type="AlphaFoldDB" id="A0A506UM28"/>
<dbReference type="Gene3D" id="3.40.50.1360">
    <property type="match status" value="1"/>
</dbReference>
<dbReference type="GO" id="GO:0006098">
    <property type="term" value="P:pentose-phosphate shunt"/>
    <property type="evidence" value="ECO:0007669"/>
    <property type="project" value="UniProtKB-UniPathway"/>
</dbReference>
<evidence type="ECO:0000256" key="3">
    <source>
        <dbReference type="ARBA" id="ARBA00004961"/>
    </source>
</evidence>
<keyword evidence="10" id="KW-1185">Reference proteome</keyword>
<evidence type="ECO:0000256" key="1">
    <source>
        <dbReference type="ARBA" id="ARBA00000832"/>
    </source>
</evidence>
<evidence type="ECO:0000256" key="5">
    <source>
        <dbReference type="ARBA" id="ARBA00013198"/>
    </source>
</evidence>
<dbReference type="InterPro" id="IPR037171">
    <property type="entry name" value="NagB/RpiA_transferase-like"/>
</dbReference>
<dbReference type="Proteomes" id="UP000315037">
    <property type="component" value="Unassembled WGS sequence"/>
</dbReference>
<evidence type="ECO:0000313" key="9">
    <source>
        <dbReference type="EMBL" id="TPW34379.1"/>
    </source>
</evidence>
<proteinExistence type="inferred from homology"/>
<dbReference type="Pfam" id="PF01182">
    <property type="entry name" value="Glucosamine_iso"/>
    <property type="match status" value="1"/>
</dbReference>
<dbReference type="InterPro" id="IPR039104">
    <property type="entry name" value="6PGL"/>
</dbReference>
<dbReference type="SUPFAM" id="SSF100950">
    <property type="entry name" value="NagB/RpiA/CoA transferase-like"/>
    <property type="match status" value="1"/>
</dbReference>
<dbReference type="EMBL" id="SORZ01000002">
    <property type="protein sequence ID" value="TPW34379.1"/>
    <property type="molecule type" value="Genomic_DNA"/>
</dbReference>
<evidence type="ECO:0000256" key="6">
    <source>
        <dbReference type="ARBA" id="ARBA00020337"/>
    </source>
</evidence>
<evidence type="ECO:0000256" key="2">
    <source>
        <dbReference type="ARBA" id="ARBA00002681"/>
    </source>
</evidence>
<evidence type="ECO:0000313" key="10">
    <source>
        <dbReference type="Proteomes" id="UP000315037"/>
    </source>
</evidence>
<accession>A0A506UM28</accession>
<reference evidence="9 10" key="1">
    <citation type="submission" date="2019-03" db="EMBL/GenBank/DDBJ databases">
        <title>The complete genome sequence of Neokomagataea sp. Jb2 NBRC113641.</title>
        <authorList>
            <person name="Chua K.-O."/>
            <person name="Chan K.-G."/>
            <person name="See-Too W.-S."/>
        </authorList>
    </citation>
    <scope>NUCLEOTIDE SEQUENCE [LARGE SCALE GENOMIC DNA]</scope>
    <source>
        <strain evidence="9 10">Jb2</strain>
    </source>
</reference>
<dbReference type="InterPro" id="IPR006148">
    <property type="entry name" value="Glc/Gal-6P_isomerase"/>
</dbReference>
<dbReference type="UniPathway" id="UPA00115">
    <property type="reaction ID" value="UER00409"/>
</dbReference>